<sequence>MRLGVVTAILYCVQFSRELDDGEVERIAAMVLERPFHDLTVEEQYAGIEAVLAVPAWEEDLSWQPHGEAAVRDFLRRLLQRLDALRPWREPPYRSLALERWEEYRTGRLLAHVRLYAPPQDPLFSRLRPVPGDEHRLRAALLRLRSGDEVALVAPPLSGAGDAVLMARAPHRPAPQVIDAFVTHTGYARERVTPAVRRWWRRPVLPAGVRPTGA</sequence>
<gene>
    <name evidence="1" type="ORF">PO587_37615</name>
</gene>
<proteinExistence type="predicted"/>
<keyword evidence="2" id="KW-1185">Reference proteome</keyword>
<reference evidence="1 2" key="1">
    <citation type="journal article" date="2015" name="Int. J. Syst. Evol. Microbiol.">
        <title>Streptomyces gilvifuscus sp. nov., an actinomycete that produces antibacterial compounds isolated from soil.</title>
        <authorList>
            <person name="Nguyen T.M."/>
            <person name="Kim J."/>
        </authorList>
    </citation>
    <scope>NUCLEOTIDE SEQUENCE [LARGE SCALE GENOMIC DNA]</scope>
    <source>
        <strain evidence="1 2">T113</strain>
    </source>
</reference>
<name>A0ABT5G6C2_9ACTN</name>
<dbReference type="RefSeq" id="WP_200700289.1">
    <property type="nucleotide sequence ID" value="NZ_JAQOSK010000020.1"/>
</dbReference>
<dbReference type="Proteomes" id="UP001221328">
    <property type="component" value="Unassembled WGS sequence"/>
</dbReference>
<dbReference type="EMBL" id="JAQOSK010000020">
    <property type="protein sequence ID" value="MDC2960161.1"/>
    <property type="molecule type" value="Genomic_DNA"/>
</dbReference>
<protein>
    <submittedName>
        <fullName evidence="1">Uncharacterized protein</fullName>
    </submittedName>
</protein>
<evidence type="ECO:0000313" key="1">
    <source>
        <dbReference type="EMBL" id="MDC2960161.1"/>
    </source>
</evidence>
<accession>A0ABT5G6C2</accession>
<organism evidence="1 2">
    <name type="scientific">Streptomyces gilvifuscus</name>
    <dbReference type="NCBI Taxonomy" id="1550617"/>
    <lineage>
        <taxon>Bacteria</taxon>
        <taxon>Bacillati</taxon>
        <taxon>Actinomycetota</taxon>
        <taxon>Actinomycetes</taxon>
        <taxon>Kitasatosporales</taxon>
        <taxon>Streptomycetaceae</taxon>
        <taxon>Streptomyces</taxon>
    </lineage>
</organism>
<evidence type="ECO:0000313" key="2">
    <source>
        <dbReference type="Proteomes" id="UP001221328"/>
    </source>
</evidence>
<comment type="caution">
    <text evidence="1">The sequence shown here is derived from an EMBL/GenBank/DDBJ whole genome shotgun (WGS) entry which is preliminary data.</text>
</comment>